<dbReference type="AlphaFoldDB" id="A0AAP0BN39"/>
<dbReference type="Proteomes" id="UP001418222">
    <property type="component" value="Unassembled WGS sequence"/>
</dbReference>
<evidence type="ECO:0000259" key="1">
    <source>
        <dbReference type="Pfam" id="PF07727"/>
    </source>
</evidence>
<proteinExistence type="predicted"/>
<comment type="caution">
    <text evidence="2">The sequence shown here is derived from an EMBL/GenBank/DDBJ whole genome shotgun (WGS) entry which is preliminary data.</text>
</comment>
<name>A0AAP0BN39_9ASPA</name>
<organism evidence="2 3">
    <name type="scientific">Platanthera zijinensis</name>
    <dbReference type="NCBI Taxonomy" id="2320716"/>
    <lineage>
        <taxon>Eukaryota</taxon>
        <taxon>Viridiplantae</taxon>
        <taxon>Streptophyta</taxon>
        <taxon>Embryophyta</taxon>
        <taxon>Tracheophyta</taxon>
        <taxon>Spermatophyta</taxon>
        <taxon>Magnoliopsida</taxon>
        <taxon>Liliopsida</taxon>
        <taxon>Asparagales</taxon>
        <taxon>Orchidaceae</taxon>
        <taxon>Orchidoideae</taxon>
        <taxon>Orchideae</taxon>
        <taxon>Orchidinae</taxon>
        <taxon>Platanthera</taxon>
    </lineage>
</organism>
<dbReference type="InterPro" id="IPR013103">
    <property type="entry name" value="RVT_2"/>
</dbReference>
<feature type="domain" description="Reverse transcriptase Ty1/copia-type" evidence="1">
    <location>
        <begin position="109"/>
        <end position="150"/>
    </location>
</feature>
<gene>
    <name evidence="2" type="ORF">KSP39_PZI008374</name>
</gene>
<accession>A0AAP0BN39</accession>
<keyword evidence="3" id="KW-1185">Reference proteome</keyword>
<evidence type="ECO:0000313" key="2">
    <source>
        <dbReference type="EMBL" id="KAK8944805.1"/>
    </source>
</evidence>
<sequence length="152" mass="16900">MLISPATVFSFHISEQKQRESSGFSLYSAKTQKREINVGRRSLSLRCDAQQLSDLAPVATAAYGALLLGGGLFASAMDEEMKTLTERGTWTLVPTLLGADVYRPDDTIDRYKVRLVVKGFTQTYGVDFFDTFFPVVRISTIRVFFSVAVNRG</sequence>
<reference evidence="2 3" key="1">
    <citation type="journal article" date="2022" name="Nat. Plants">
        <title>Genomes of leafy and leafless Platanthera orchids illuminate the evolution of mycoheterotrophy.</title>
        <authorList>
            <person name="Li M.H."/>
            <person name="Liu K.W."/>
            <person name="Li Z."/>
            <person name="Lu H.C."/>
            <person name="Ye Q.L."/>
            <person name="Zhang D."/>
            <person name="Wang J.Y."/>
            <person name="Li Y.F."/>
            <person name="Zhong Z.M."/>
            <person name="Liu X."/>
            <person name="Yu X."/>
            <person name="Liu D.K."/>
            <person name="Tu X.D."/>
            <person name="Liu B."/>
            <person name="Hao Y."/>
            <person name="Liao X.Y."/>
            <person name="Jiang Y.T."/>
            <person name="Sun W.H."/>
            <person name="Chen J."/>
            <person name="Chen Y.Q."/>
            <person name="Ai Y."/>
            <person name="Zhai J.W."/>
            <person name="Wu S.S."/>
            <person name="Zhou Z."/>
            <person name="Hsiao Y.Y."/>
            <person name="Wu W.L."/>
            <person name="Chen Y.Y."/>
            <person name="Lin Y.F."/>
            <person name="Hsu J.L."/>
            <person name="Li C.Y."/>
            <person name="Wang Z.W."/>
            <person name="Zhao X."/>
            <person name="Zhong W.Y."/>
            <person name="Ma X.K."/>
            <person name="Ma L."/>
            <person name="Huang J."/>
            <person name="Chen G.Z."/>
            <person name="Huang M.Z."/>
            <person name="Huang L."/>
            <person name="Peng D.H."/>
            <person name="Luo Y.B."/>
            <person name="Zou S.Q."/>
            <person name="Chen S.P."/>
            <person name="Lan S."/>
            <person name="Tsai W.C."/>
            <person name="Van de Peer Y."/>
            <person name="Liu Z.J."/>
        </authorList>
    </citation>
    <scope>NUCLEOTIDE SEQUENCE [LARGE SCALE GENOMIC DNA]</scope>
    <source>
        <strain evidence="2">Lor287</strain>
    </source>
</reference>
<evidence type="ECO:0000313" key="3">
    <source>
        <dbReference type="Proteomes" id="UP001418222"/>
    </source>
</evidence>
<protein>
    <recommendedName>
        <fullName evidence="1">Reverse transcriptase Ty1/copia-type domain-containing protein</fullName>
    </recommendedName>
</protein>
<dbReference type="Pfam" id="PF07727">
    <property type="entry name" value="RVT_2"/>
    <property type="match status" value="1"/>
</dbReference>
<dbReference type="EMBL" id="JBBWWQ010000006">
    <property type="protein sequence ID" value="KAK8944805.1"/>
    <property type="molecule type" value="Genomic_DNA"/>
</dbReference>